<dbReference type="Proteomes" id="UP000785679">
    <property type="component" value="Unassembled WGS sequence"/>
</dbReference>
<dbReference type="EMBL" id="RRYP01017008">
    <property type="protein sequence ID" value="TNV74431.1"/>
    <property type="molecule type" value="Genomic_DNA"/>
</dbReference>
<organism evidence="1 2">
    <name type="scientific">Halteria grandinella</name>
    <dbReference type="NCBI Taxonomy" id="5974"/>
    <lineage>
        <taxon>Eukaryota</taxon>
        <taxon>Sar</taxon>
        <taxon>Alveolata</taxon>
        <taxon>Ciliophora</taxon>
        <taxon>Intramacronucleata</taxon>
        <taxon>Spirotrichea</taxon>
        <taxon>Stichotrichia</taxon>
        <taxon>Sporadotrichida</taxon>
        <taxon>Halteriidae</taxon>
        <taxon>Halteria</taxon>
    </lineage>
</organism>
<evidence type="ECO:0000313" key="1">
    <source>
        <dbReference type="EMBL" id="TNV74431.1"/>
    </source>
</evidence>
<name>A0A8J8NG16_HALGN</name>
<evidence type="ECO:0000313" key="2">
    <source>
        <dbReference type="Proteomes" id="UP000785679"/>
    </source>
</evidence>
<comment type="caution">
    <text evidence="1">The sequence shown here is derived from an EMBL/GenBank/DDBJ whole genome shotgun (WGS) entry which is preliminary data.</text>
</comment>
<reference evidence="1" key="1">
    <citation type="submission" date="2019-06" db="EMBL/GenBank/DDBJ databases">
        <authorList>
            <person name="Zheng W."/>
        </authorList>
    </citation>
    <scope>NUCLEOTIDE SEQUENCE</scope>
    <source>
        <strain evidence="1">QDHG01</strain>
    </source>
</reference>
<dbReference type="AlphaFoldDB" id="A0A8J8NG16"/>
<keyword evidence="2" id="KW-1185">Reference proteome</keyword>
<proteinExistence type="predicted"/>
<sequence length="203" mass="22673">MNCNLTSKVSCLIKNTYNVLVRCQVLSALMSKDDQSKRGFLFGISWFITGSSGLVLKIPNNFQSKSLSFLASFSQSSSKRLGIESHRSLSNISFLMQHFSELQKTEVAIGGEIPLKSPIHLENTSALEKESRFIEAITMARFSNPWALDNAPQAAELYPYCQDLGHAQLNKIRGETSNSFQRRATFGRKTYSLDFLSIIVGFS</sequence>
<accession>A0A8J8NG16</accession>
<gene>
    <name evidence="1" type="ORF">FGO68_gene11176</name>
</gene>
<protein>
    <submittedName>
        <fullName evidence="1">Uncharacterized protein</fullName>
    </submittedName>
</protein>